<dbReference type="EMBL" id="JAPWTK010000262">
    <property type="protein sequence ID" value="KAJ8944234.1"/>
    <property type="molecule type" value="Genomic_DNA"/>
</dbReference>
<evidence type="ECO:0000313" key="1">
    <source>
        <dbReference type="EMBL" id="KAJ8944234.1"/>
    </source>
</evidence>
<dbReference type="PANTHER" id="PTHR47326">
    <property type="entry name" value="TRANSPOSABLE ELEMENT TC3 TRANSPOSASE-LIKE PROTEIN"/>
    <property type="match status" value="1"/>
</dbReference>
<dbReference type="AlphaFoldDB" id="A0AAV8Y136"/>
<dbReference type="PANTHER" id="PTHR47326:SF1">
    <property type="entry name" value="HTH PSQ-TYPE DOMAIN-CONTAINING PROTEIN"/>
    <property type="match status" value="1"/>
</dbReference>
<evidence type="ECO:0000313" key="2">
    <source>
        <dbReference type="Proteomes" id="UP001162162"/>
    </source>
</evidence>
<evidence type="ECO:0008006" key="3">
    <source>
        <dbReference type="Google" id="ProtNLM"/>
    </source>
</evidence>
<organism evidence="1 2">
    <name type="scientific">Aromia moschata</name>
    <dbReference type="NCBI Taxonomy" id="1265417"/>
    <lineage>
        <taxon>Eukaryota</taxon>
        <taxon>Metazoa</taxon>
        <taxon>Ecdysozoa</taxon>
        <taxon>Arthropoda</taxon>
        <taxon>Hexapoda</taxon>
        <taxon>Insecta</taxon>
        <taxon>Pterygota</taxon>
        <taxon>Neoptera</taxon>
        <taxon>Endopterygota</taxon>
        <taxon>Coleoptera</taxon>
        <taxon>Polyphaga</taxon>
        <taxon>Cucujiformia</taxon>
        <taxon>Chrysomeloidea</taxon>
        <taxon>Cerambycidae</taxon>
        <taxon>Cerambycinae</taxon>
        <taxon>Callichromatini</taxon>
        <taxon>Aromia</taxon>
    </lineage>
</organism>
<dbReference type="GO" id="GO:0003676">
    <property type="term" value="F:nucleic acid binding"/>
    <property type="evidence" value="ECO:0007669"/>
    <property type="project" value="InterPro"/>
</dbReference>
<keyword evidence="2" id="KW-1185">Reference proteome</keyword>
<comment type="caution">
    <text evidence="1">The sequence shown here is derived from an EMBL/GenBank/DDBJ whole genome shotgun (WGS) entry which is preliminary data.</text>
</comment>
<name>A0AAV8Y136_9CUCU</name>
<accession>A0AAV8Y136</accession>
<sequence length="73" mass="8865">MSVIPDNPYYKIFPTNRNLLIDTRLLFCEQMMQMMDDNTLQIENVLFSDESKFTLHGHINRQNCRYWSRENPH</sequence>
<dbReference type="Proteomes" id="UP001162162">
    <property type="component" value="Unassembled WGS sequence"/>
</dbReference>
<dbReference type="InterPro" id="IPR036397">
    <property type="entry name" value="RNaseH_sf"/>
</dbReference>
<protein>
    <recommendedName>
        <fullName evidence="3">Transposase</fullName>
    </recommendedName>
</protein>
<dbReference type="Gene3D" id="3.30.420.10">
    <property type="entry name" value="Ribonuclease H-like superfamily/Ribonuclease H"/>
    <property type="match status" value="1"/>
</dbReference>
<gene>
    <name evidence="1" type="ORF">NQ318_001654</name>
</gene>
<reference evidence="1" key="1">
    <citation type="journal article" date="2023" name="Insect Mol. Biol.">
        <title>Genome sequencing provides insights into the evolution of gene families encoding plant cell wall-degrading enzymes in longhorned beetles.</title>
        <authorList>
            <person name="Shin N.R."/>
            <person name="Okamura Y."/>
            <person name="Kirsch R."/>
            <person name="Pauchet Y."/>
        </authorList>
    </citation>
    <scope>NUCLEOTIDE SEQUENCE</scope>
    <source>
        <strain evidence="1">AMC_N1</strain>
    </source>
</reference>
<proteinExistence type="predicted"/>